<feature type="transmembrane region" description="Helical" evidence="1">
    <location>
        <begin position="20"/>
        <end position="41"/>
    </location>
</feature>
<name>A0AAN9A0C0_HALRR</name>
<evidence type="ECO:0000256" key="1">
    <source>
        <dbReference type="SAM" id="Phobius"/>
    </source>
</evidence>
<keyword evidence="1" id="KW-0472">Membrane</keyword>
<keyword evidence="1" id="KW-1133">Transmembrane helix</keyword>
<keyword evidence="1" id="KW-0812">Transmembrane</keyword>
<evidence type="ECO:0000313" key="2">
    <source>
        <dbReference type="EMBL" id="KAK7065137.1"/>
    </source>
</evidence>
<dbReference type="Proteomes" id="UP001381693">
    <property type="component" value="Unassembled WGS sequence"/>
</dbReference>
<organism evidence="2 3">
    <name type="scientific">Halocaridina rubra</name>
    <name type="common">Hawaiian red shrimp</name>
    <dbReference type="NCBI Taxonomy" id="373956"/>
    <lineage>
        <taxon>Eukaryota</taxon>
        <taxon>Metazoa</taxon>
        <taxon>Ecdysozoa</taxon>
        <taxon>Arthropoda</taxon>
        <taxon>Crustacea</taxon>
        <taxon>Multicrustacea</taxon>
        <taxon>Malacostraca</taxon>
        <taxon>Eumalacostraca</taxon>
        <taxon>Eucarida</taxon>
        <taxon>Decapoda</taxon>
        <taxon>Pleocyemata</taxon>
        <taxon>Caridea</taxon>
        <taxon>Atyoidea</taxon>
        <taxon>Atyidae</taxon>
        <taxon>Halocaridina</taxon>
    </lineage>
</organism>
<reference evidence="2 3" key="1">
    <citation type="submission" date="2023-11" db="EMBL/GenBank/DDBJ databases">
        <title>Halocaridina rubra genome assembly.</title>
        <authorList>
            <person name="Smith C."/>
        </authorList>
    </citation>
    <scope>NUCLEOTIDE SEQUENCE [LARGE SCALE GENOMIC DNA]</scope>
    <source>
        <strain evidence="2">EP-1</strain>
        <tissue evidence="2">Whole</tissue>
    </source>
</reference>
<dbReference type="AlphaFoldDB" id="A0AAN9A0C0"/>
<comment type="caution">
    <text evidence="2">The sequence shown here is derived from an EMBL/GenBank/DDBJ whole genome shotgun (WGS) entry which is preliminary data.</text>
</comment>
<keyword evidence="3" id="KW-1185">Reference proteome</keyword>
<accession>A0AAN9A0C0</accession>
<gene>
    <name evidence="2" type="ORF">SK128_004401</name>
</gene>
<proteinExistence type="predicted"/>
<dbReference type="EMBL" id="JAXCGZ010020871">
    <property type="protein sequence ID" value="KAK7065137.1"/>
    <property type="molecule type" value="Genomic_DNA"/>
</dbReference>
<feature type="non-terminal residue" evidence="2">
    <location>
        <position position="139"/>
    </location>
</feature>
<protein>
    <submittedName>
        <fullName evidence="2">Uncharacterized protein</fullName>
    </submittedName>
</protein>
<sequence>MGEDYLDFDDVLPLAGEFGTYQWCLFFSMALFCLNLVFVYFMQFFMTLVPDHWCLVPDLLQANISLDLRRNLSIPMTVNSEGIITRAKCEMYDVDYKELLEGGVVTANTSWPVVSCDRWEWDISTSGHYHTIVSEVCFT</sequence>
<evidence type="ECO:0000313" key="3">
    <source>
        <dbReference type="Proteomes" id="UP001381693"/>
    </source>
</evidence>